<dbReference type="PANTHER" id="PTHR43318">
    <property type="entry name" value="UDP-N-ACETYLGLUCOSAMINE 4,6-DEHYDRATASE"/>
    <property type="match status" value="1"/>
</dbReference>
<dbReference type="InterPro" id="IPR051203">
    <property type="entry name" value="Polysaccharide_Synthase-Rel"/>
</dbReference>
<dbReference type="PANTHER" id="PTHR43318:SF1">
    <property type="entry name" value="POLYSACCHARIDE BIOSYNTHESIS PROTEIN EPSC-RELATED"/>
    <property type="match status" value="1"/>
</dbReference>
<comment type="similarity">
    <text evidence="1">Belongs to the polysaccharide synthase family.</text>
</comment>
<organism evidence="3">
    <name type="scientific">uncultured prokaryote</name>
    <dbReference type="NCBI Taxonomy" id="198431"/>
    <lineage>
        <taxon>unclassified sequences</taxon>
        <taxon>environmental samples</taxon>
    </lineage>
</organism>
<dbReference type="InterPro" id="IPR003869">
    <property type="entry name" value="Polysac_CapD-like"/>
</dbReference>
<dbReference type="Gene3D" id="3.40.50.720">
    <property type="entry name" value="NAD(P)-binding Rossmann-like Domain"/>
    <property type="match status" value="1"/>
</dbReference>
<dbReference type="AlphaFoldDB" id="A0A0H5PY69"/>
<reference evidence="3" key="1">
    <citation type="submission" date="2015-06" db="EMBL/GenBank/DDBJ databases">
        <authorList>
            <person name="Joergensen T."/>
        </authorList>
    </citation>
    <scope>NUCLEOTIDE SEQUENCE</scope>
    <source>
        <strain evidence="3">RGRH0188</strain>
    </source>
</reference>
<dbReference type="EMBL" id="LN852871">
    <property type="protein sequence ID" value="CRY94140.1"/>
    <property type="molecule type" value="Genomic_DNA"/>
</dbReference>
<name>A0A0H5PY69_9ZZZZ</name>
<evidence type="ECO:0000256" key="1">
    <source>
        <dbReference type="ARBA" id="ARBA00007430"/>
    </source>
</evidence>
<proteinExistence type="inferred from homology"/>
<dbReference type="Pfam" id="PF02719">
    <property type="entry name" value="Polysacc_synt_2"/>
    <property type="match status" value="1"/>
</dbReference>
<accession>A0A0H5PY69</accession>
<evidence type="ECO:0000313" key="3">
    <source>
        <dbReference type="EMBL" id="CRY94140.1"/>
    </source>
</evidence>
<dbReference type="CDD" id="cd05237">
    <property type="entry name" value="UDP_invert_4-6DH_SDR_e"/>
    <property type="match status" value="1"/>
</dbReference>
<reference evidence="3" key="2">
    <citation type="submission" date="2015-07" db="EMBL/GenBank/DDBJ databases">
        <title>Plasmids, circular viruses and viroids from rat gut.</title>
        <authorList>
            <person name="Jorgensen T.J."/>
            <person name="Hansen M.A."/>
            <person name="Xu Z."/>
            <person name="Tabak M.A."/>
            <person name="Sorensen S.J."/>
            <person name="Hansen L.H."/>
        </authorList>
    </citation>
    <scope>NUCLEOTIDE SEQUENCE</scope>
    <source>
        <strain evidence="3">RGRH0188</strain>
    </source>
</reference>
<protein>
    <recommendedName>
        <fullName evidence="2">Polysaccharide biosynthesis protein CapD-like domain-containing protein</fullName>
    </recommendedName>
</protein>
<dbReference type="SUPFAM" id="SSF51735">
    <property type="entry name" value="NAD(P)-binding Rossmann-fold domains"/>
    <property type="match status" value="1"/>
</dbReference>
<feature type="domain" description="Polysaccharide biosynthesis protein CapD-like" evidence="2">
    <location>
        <begin position="2"/>
        <end position="234"/>
    </location>
</feature>
<sequence>MITLIGSIRDRQRLDEVFEQYHPEVVFHAAAHKHVPLMERSPAEAIKNNVFGTRNLLASASEHGVERLVQLSTDKAVNPTNVMGATKRITEMLIQRYGEKTDMKCMAVRFGNVLGSHGSVIPLMEAQIRQGGPVTVTHPDIVRYFMTIPEAAQLVLQAGGIAKSGSIFVLDMGEPVRIMDLARKLIRAYGFEPDVDMPIKIIGLRPGEKLYEELLMDSERDKMTKTAHRKIFVANVDRVDDAQFDRMMATLAEVVDKNDERAVEAIAEVVPTYHPWKDREKAAG</sequence>
<evidence type="ECO:0000259" key="2">
    <source>
        <dbReference type="Pfam" id="PF02719"/>
    </source>
</evidence>
<dbReference type="InterPro" id="IPR036291">
    <property type="entry name" value="NAD(P)-bd_dom_sf"/>
</dbReference>